<sequence length="117" mass="13173">MLAVERTSKWRIRGVVERQSEARHFNTRSSNMGSGELQAANWTGRSRESCEVPSGSAHKCTYILNVVDRVSLFYELQCAGCTTQPANQPAITLIRRQDQPKRVSGASWARSPLRHSR</sequence>
<evidence type="ECO:0000313" key="1">
    <source>
        <dbReference type="EMBL" id="KAI0064630.1"/>
    </source>
</evidence>
<dbReference type="EMBL" id="MU277198">
    <property type="protein sequence ID" value="KAI0064630.1"/>
    <property type="molecule type" value="Genomic_DNA"/>
</dbReference>
<gene>
    <name evidence="1" type="ORF">BV25DRAFT_272670</name>
</gene>
<accession>A0ACB8T8M7</accession>
<dbReference type="Proteomes" id="UP000814140">
    <property type="component" value="Unassembled WGS sequence"/>
</dbReference>
<evidence type="ECO:0000313" key="2">
    <source>
        <dbReference type="Proteomes" id="UP000814140"/>
    </source>
</evidence>
<proteinExistence type="predicted"/>
<keyword evidence="2" id="KW-1185">Reference proteome</keyword>
<organism evidence="1 2">
    <name type="scientific">Artomyces pyxidatus</name>
    <dbReference type="NCBI Taxonomy" id="48021"/>
    <lineage>
        <taxon>Eukaryota</taxon>
        <taxon>Fungi</taxon>
        <taxon>Dikarya</taxon>
        <taxon>Basidiomycota</taxon>
        <taxon>Agaricomycotina</taxon>
        <taxon>Agaricomycetes</taxon>
        <taxon>Russulales</taxon>
        <taxon>Auriscalpiaceae</taxon>
        <taxon>Artomyces</taxon>
    </lineage>
</organism>
<comment type="caution">
    <text evidence="1">The sequence shown here is derived from an EMBL/GenBank/DDBJ whole genome shotgun (WGS) entry which is preliminary data.</text>
</comment>
<reference evidence="1" key="1">
    <citation type="submission" date="2021-03" db="EMBL/GenBank/DDBJ databases">
        <authorList>
            <consortium name="DOE Joint Genome Institute"/>
            <person name="Ahrendt S."/>
            <person name="Looney B.P."/>
            <person name="Miyauchi S."/>
            <person name="Morin E."/>
            <person name="Drula E."/>
            <person name="Courty P.E."/>
            <person name="Chicoki N."/>
            <person name="Fauchery L."/>
            <person name="Kohler A."/>
            <person name="Kuo A."/>
            <person name="Labutti K."/>
            <person name="Pangilinan J."/>
            <person name="Lipzen A."/>
            <person name="Riley R."/>
            <person name="Andreopoulos W."/>
            <person name="He G."/>
            <person name="Johnson J."/>
            <person name="Barry K.W."/>
            <person name="Grigoriev I.V."/>
            <person name="Nagy L."/>
            <person name="Hibbett D."/>
            <person name="Henrissat B."/>
            <person name="Matheny P.B."/>
            <person name="Labbe J."/>
            <person name="Martin F."/>
        </authorList>
    </citation>
    <scope>NUCLEOTIDE SEQUENCE</scope>
    <source>
        <strain evidence="1">HHB10654</strain>
    </source>
</reference>
<protein>
    <submittedName>
        <fullName evidence="1">Uncharacterized protein</fullName>
    </submittedName>
</protein>
<name>A0ACB8T8M7_9AGAM</name>
<reference evidence="1" key="2">
    <citation type="journal article" date="2022" name="New Phytol.">
        <title>Evolutionary transition to the ectomycorrhizal habit in the genomes of a hyperdiverse lineage of mushroom-forming fungi.</title>
        <authorList>
            <person name="Looney B."/>
            <person name="Miyauchi S."/>
            <person name="Morin E."/>
            <person name="Drula E."/>
            <person name="Courty P.E."/>
            <person name="Kohler A."/>
            <person name="Kuo A."/>
            <person name="LaButti K."/>
            <person name="Pangilinan J."/>
            <person name="Lipzen A."/>
            <person name="Riley R."/>
            <person name="Andreopoulos W."/>
            <person name="He G."/>
            <person name="Johnson J."/>
            <person name="Nolan M."/>
            <person name="Tritt A."/>
            <person name="Barry K.W."/>
            <person name="Grigoriev I.V."/>
            <person name="Nagy L.G."/>
            <person name="Hibbett D."/>
            <person name="Henrissat B."/>
            <person name="Matheny P.B."/>
            <person name="Labbe J."/>
            <person name="Martin F.M."/>
        </authorList>
    </citation>
    <scope>NUCLEOTIDE SEQUENCE</scope>
    <source>
        <strain evidence="1">HHB10654</strain>
    </source>
</reference>